<protein>
    <submittedName>
        <fullName evidence="6">Site-specific recombinase XerD</fullName>
    </submittedName>
</protein>
<keyword evidence="7" id="KW-1185">Reference proteome</keyword>
<dbReference type="Proteomes" id="UP000032545">
    <property type="component" value="Unassembled WGS sequence"/>
</dbReference>
<proteinExistence type="inferred from homology"/>
<dbReference type="PROSITE" id="PS51898">
    <property type="entry name" value="TYR_RECOMBINASE"/>
    <property type="match status" value="1"/>
</dbReference>
<dbReference type="GO" id="GO:0006310">
    <property type="term" value="P:DNA recombination"/>
    <property type="evidence" value="ECO:0007669"/>
    <property type="project" value="UniProtKB-KW"/>
</dbReference>
<evidence type="ECO:0000256" key="2">
    <source>
        <dbReference type="ARBA" id="ARBA00023125"/>
    </source>
</evidence>
<dbReference type="GO" id="GO:0015074">
    <property type="term" value="P:DNA integration"/>
    <property type="evidence" value="ECO:0007669"/>
    <property type="project" value="InterPro"/>
</dbReference>
<dbReference type="Gene3D" id="1.10.150.130">
    <property type="match status" value="1"/>
</dbReference>
<evidence type="ECO:0000256" key="1">
    <source>
        <dbReference type="ARBA" id="ARBA00008857"/>
    </source>
</evidence>
<evidence type="ECO:0000313" key="6">
    <source>
        <dbReference type="EMBL" id="KJE23684.1"/>
    </source>
</evidence>
<name>A0A0D8BI59_9ACTN</name>
<dbReference type="PANTHER" id="PTHR30349">
    <property type="entry name" value="PHAGE INTEGRASE-RELATED"/>
    <property type="match status" value="1"/>
</dbReference>
<accession>A0A0D8BI59</accession>
<dbReference type="RefSeq" id="WP_044884559.1">
    <property type="nucleotide sequence ID" value="NZ_JYFN01000011.1"/>
</dbReference>
<dbReference type="AlphaFoldDB" id="A0A0D8BI59"/>
<keyword evidence="2" id="KW-0238">DNA-binding</keyword>
<reference evidence="7" key="1">
    <citation type="submission" date="2015-02" db="EMBL/GenBank/DDBJ databases">
        <title>Draft Genome of Frankia sp. CpI1-S.</title>
        <authorList>
            <person name="Oshone R.T."/>
            <person name="Ngom M."/>
            <person name="Ghodhbane-Gtari F."/>
            <person name="Gtari M."/>
            <person name="Morris K."/>
            <person name="Thomas K."/>
            <person name="Sen A."/>
            <person name="Tisa L.S."/>
        </authorList>
    </citation>
    <scope>NUCLEOTIDE SEQUENCE [LARGE SCALE GENOMIC DNA]</scope>
    <source>
        <strain evidence="7">CpI1-S</strain>
    </source>
</reference>
<gene>
    <name evidence="6" type="ORF">FF36_01869</name>
</gene>
<dbReference type="PATRIC" id="fig|1502723.3.peg.597"/>
<dbReference type="PANTHER" id="PTHR30349:SF64">
    <property type="entry name" value="PROPHAGE INTEGRASE INTD-RELATED"/>
    <property type="match status" value="1"/>
</dbReference>
<comment type="caution">
    <text evidence="6">The sequence shown here is derived from an EMBL/GenBank/DDBJ whole genome shotgun (WGS) entry which is preliminary data.</text>
</comment>
<dbReference type="InterPro" id="IPR010998">
    <property type="entry name" value="Integrase_recombinase_N"/>
</dbReference>
<dbReference type="InterPro" id="IPR002104">
    <property type="entry name" value="Integrase_catalytic"/>
</dbReference>
<evidence type="ECO:0000259" key="5">
    <source>
        <dbReference type="PROSITE" id="PS51898"/>
    </source>
</evidence>
<dbReference type="InterPro" id="IPR013762">
    <property type="entry name" value="Integrase-like_cat_sf"/>
</dbReference>
<evidence type="ECO:0000256" key="4">
    <source>
        <dbReference type="SAM" id="MobiDB-lite"/>
    </source>
</evidence>
<feature type="domain" description="Tyr recombinase" evidence="5">
    <location>
        <begin position="159"/>
        <end position="369"/>
    </location>
</feature>
<dbReference type="Pfam" id="PF00589">
    <property type="entry name" value="Phage_integrase"/>
    <property type="match status" value="1"/>
</dbReference>
<organism evidence="6 7">
    <name type="scientific">Frankia torreyi</name>
    <dbReference type="NCBI Taxonomy" id="1856"/>
    <lineage>
        <taxon>Bacteria</taxon>
        <taxon>Bacillati</taxon>
        <taxon>Actinomycetota</taxon>
        <taxon>Actinomycetes</taxon>
        <taxon>Frankiales</taxon>
        <taxon>Frankiaceae</taxon>
        <taxon>Frankia</taxon>
    </lineage>
</organism>
<comment type="similarity">
    <text evidence="1">Belongs to the 'phage' integrase family.</text>
</comment>
<dbReference type="EMBL" id="JYFN01000011">
    <property type="protein sequence ID" value="KJE23684.1"/>
    <property type="molecule type" value="Genomic_DNA"/>
</dbReference>
<dbReference type="InterPro" id="IPR050090">
    <property type="entry name" value="Tyrosine_recombinase_XerCD"/>
</dbReference>
<feature type="region of interest" description="Disordered" evidence="4">
    <location>
        <begin position="292"/>
        <end position="316"/>
    </location>
</feature>
<evidence type="ECO:0000256" key="3">
    <source>
        <dbReference type="ARBA" id="ARBA00023172"/>
    </source>
</evidence>
<evidence type="ECO:0000313" key="7">
    <source>
        <dbReference type="Proteomes" id="UP000032545"/>
    </source>
</evidence>
<dbReference type="OrthoDB" id="3217725at2"/>
<dbReference type="Gene3D" id="1.10.443.10">
    <property type="entry name" value="Intergrase catalytic core"/>
    <property type="match status" value="1"/>
</dbReference>
<keyword evidence="3" id="KW-0233">DNA recombination</keyword>
<dbReference type="GO" id="GO:0003677">
    <property type="term" value="F:DNA binding"/>
    <property type="evidence" value="ECO:0007669"/>
    <property type="project" value="UniProtKB-KW"/>
</dbReference>
<dbReference type="SUPFAM" id="SSF56349">
    <property type="entry name" value="DNA breaking-rejoining enzymes"/>
    <property type="match status" value="1"/>
</dbReference>
<sequence>MASVKKRPDGKWRARYYDAAGKEHSRHFARKTDASRWAADQESAVQRGVHVDPRAGRETVKAFAERWRTAQVQHRPRTARQVEIVMRVHTYPTLGDHRMSAVSRTAVQALVTSWASTAAPRTVVMRFAFLRAMFASAVDDGVIGRSPCVRIKLPEIVKEAVVPLTVEQVRALHDAIAKAYRPAILVGAGCGLRISEVLGLTEPAVRHLARDLDVRWQLSEAPPWKLLPVKTTNGVREVPAPAFVLDALSTLTAGEMLGTLLHRGDEQWEPISARMVHLAFADAVEVVNRAAERRKRDRKARRTTAPELPSVPTGTTFHDLRHHYASTLIDGGESVTVVAARLGNDPAETLRTYSHLFPDSAERTRRIVDAAWAPADPQDQADGLRTVGE</sequence>
<dbReference type="InterPro" id="IPR011010">
    <property type="entry name" value="DNA_brk_join_enz"/>
</dbReference>
<reference evidence="6 7" key="2">
    <citation type="journal article" date="2016" name="Genome Announc.">
        <title>Permanent Draft Genome Sequences for Two Variants of Frankia sp. Strain CpI1, the First Frankia Strain Isolated from Root Nodules of Comptonia peregrina.</title>
        <authorList>
            <person name="Oshone R."/>
            <person name="Hurst S.G.IV."/>
            <person name="Abebe-Akele F."/>
            <person name="Simpson S."/>
            <person name="Morris K."/>
            <person name="Thomas W.K."/>
            <person name="Tisa L.S."/>
        </authorList>
    </citation>
    <scope>NUCLEOTIDE SEQUENCE [LARGE SCALE GENOMIC DNA]</scope>
    <source>
        <strain evidence="7">CpI1-S</strain>
    </source>
</reference>
<feature type="compositionally biased region" description="Basic residues" evidence="4">
    <location>
        <begin position="292"/>
        <end position="302"/>
    </location>
</feature>